<evidence type="ECO:0008006" key="2">
    <source>
        <dbReference type="Google" id="ProtNLM"/>
    </source>
</evidence>
<reference evidence="1" key="1">
    <citation type="journal article" date="2000" name="J. Am. Chem. Soc.">
        <title>Long-Chain N-Acyl Amino Acid Antibiotics Isolated from Heterologously Expressed Environmental DNA.</title>
        <authorList>
            <person name="Brady S.F."/>
            <person name="Clardy J."/>
        </authorList>
    </citation>
    <scope>NUCLEOTIDE SEQUENCE</scope>
</reference>
<protein>
    <recommendedName>
        <fullName evidence="2">HEPN domain-containing protein</fullName>
    </recommendedName>
</protein>
<name>G4WVH6_9BACT</name>
<dbReference type="AlphaFoldDB" id="G4WVH6"/>
<reference evidence="1" key="2">
    <citation type="journal article" date="2011" name="J. Bacteriol.">
        <title>Long-chain N-acyl amino acid synthases are linked to the putative PEP-CTERM/exosortase protein-sorting system in Gram-negative bacteria.</title>
        <authorList>
            <person name="Craig J.W."/>
            <person name="Cherry M.A."/>
            <person name="Brady S.F."/>
        </authorList>
    </citation>
    <scope>NUCLEOTIDE SEQUENCE</scope>
</reference>
<sequence length="171" mass="18785">MHAHETKLSPAKQYAEFENISIGNIVIRFGPAGLWVYARAYARAAAALPAPEKPFEPVRYYLACHSIELSLKAYLTIHGATMLDLSESAYGHKLEANLIAADAKQLQTLVPLTDEHRVEIVNASDYYAGKVFEYPAMGEAANAYPRLPNIDVLIAAAQLLVQTLELPCKEA</sequence>
<proteinExistence type="predicted"/>
<dbReference type="EMBL" id="JF429409">
    <property type="protein sequence ID" value="AEQ20428.1"/>
    <property type="molecule type" value="Genomic_DNA"/>
</dbReference>
<evidence type="ECO:0000313" key="1">
    <source>
        <dbReference type="EMBL" id="AEQ20428.1"/>
    </source>
</evidence>
<accession>G4WVH6</accession>
<organism evidence="1">
    <name type="scientific">uncultured bacterium CSL12</name>
    <dbReference type="NCBI Taxonomy" id="1091567"/>
    <lineage>
        <taxon>Bacteria</taxon>
        <taxon>environmental samples</taxon>
    </lineage>
</organism>